<accession>A0A0M3HIF3</accession>
<dbReference type="InterPro" id="IPR042089">
    <property type="entry name" value="Peptidase_M13_dom_2"/>
</dbReference>
<dbReference type="Proteomes" id="UP000036681">
    <property type="component" value="Unplaced"/>
</dbReference>
<keyword evidence="3" id="KW-1185">Reference proteome</keyword>
<proteinExistence type="inferred from homology"/>
<dbReference type="Gene3D" id="1.10.1380.10">
    <property type="entry name" value="Neutral endopeptidase , domain2"/>
    <property type="match status" value="1"/>
</dbReference>
<dbReference type="PROSITE" id="PS51885">
    <property type="entry name" value="NEPRILYSIN"/>
    <property type="match status" value="1"/>
</dbReference>
<dbReference type="InterPro" id="IPR008753">
    <property type="entry name" value="Peptidase_M13_N"/>
</dbReference>
<protein>
    <submittedName>
        <fullName evidence="4">Peptidase_M13_N domain-containing protein</fullName>
    </submittedName>
</protein>
<dbReference type="Pfam" id="PF05649">
    <property type="entry name" value="Peptidase_M13_N"/>
    <property type="match status" value="1"/>
</dbReference>
<dbReference type="GO" id="GO:0006508">
    <property type="term" value="P:proteolysis"/>
    <property type="evidence" value="ECO:0007669"/>
    <property type="project" value="InterPro"/>
</dbReference>
<name>A0A0M3HIF3_ASCLU</name>
<dbReference type="WBParaSite" id="ALUE_0000129801-mRNA-1">
    <property type="protein sequence ID" value="ALUE_0000129801-mRNA-1"/>
    <property type="gene ID" value="ALUE_0000129801"/>
</dbReference>
<sequence>MYNKRRIADLAMLMPQVDWVRFFHIVTPNDLHKLIDNDTEVIICEIEFLRKAATLLNATDDRIKTNYIMWRIVHSWVKILDMRFDDIKQIM</sequence>
<feature type="domain" description="Peptidase M13 N-terminal" evidence="2">
    <location>
        <begin position="1"/>
        <end position="88"/>
    </location>
</feature>
<comment type="similarity">
    <text evidence="1">Belongs to the peptidase M13 family.</text>
</comment>
<evidence type="ECO:0000256" key="1">
    <source>
        <dbReference type="ARBA" id="ARBA00007357"/>
    </source>
</evidence>
<dbReference type="SUPFAM" id="SSF55486">
    <property type="entry name" value="Metalloproteases ('zincins'), catalytic domain"/>
    <property type="match status" value="1"/>
</dbReference>
<dbReference type="GO" id="GO:0004222">
    <property type="term" value="F:metalloendopeptidase activity"/>
    <property type="evidence" value="ECO:0007669"/>
    <property type="project" value="InterPro"/>
</dbReference>
<dbReference type="InterPro" id="IPR000718">
    <property type="entry name" value="Peptidase_M13"/>
</dbReference>
<dbReference type="AlphaFoldDB" id="A0A0M3HIF3"/>
<organism evidence="3 4">
    <name type="scientific">Ascaris lumbricoides</name>
    <name type="common">Giant roundworm</name>
    <dbReference type="NCBI Taxonomy" id="6252"/>
    <lineage>
        <taxon>Eukaryota</taxon>
        <taxon>Metazoa</taxon>
        <taxon>Ecdysozoa</taxon>
        <taxon>Nematoda</taxon>
        <taxon>Chromadorea</taxon>
        <taxon>Rhabditida</taxon>
        <taxon>Spirurina</taxon>
        <taxon>Ascaridomorpha</taxon>
        <taxon>Ascaridoidea</taxon>
        <taxon>Ascarididae</taxon>
        <taxon>Ascaris</taxon>
    </lineage>
</organism>
<evidence type="ECO:0000313" key="4">
    <source>
        <dbReference type="WBParaSite" id="ALUE_0000129801-mRNA-1"/>
    </source>
</evidence>
<evidence type="ECO:0000313" key="3">
    <source>
        <dbReference type="Proteomes" id="UP000036681"/>
    </source>
</evidence>
<reference evidence="4" key="1">
    <citation type="submission" date="2017-02" db="UniProtKB">
        <authorList>
            <consortium name="WormBaseParasite"/>
        </authorList>
    </citation>
    <scope>IDENTIFICATION</scope>
</reference>
<evidence type="ECO:0000259" key="2">
    <source>
        <dbReference type="Pfam" id="PF05649"/>
    </source>
</evidence>